<name>A0A1Y2ALF8_9TREE</name>
<dbReference type="Proteomes" id="UP000193986">
    <property type="component" value="Unassembled WGS sequence"/>
</dbReference>
<feature type="region of interest" description="Disordered" evidence="1">
    <location>
        <begin position="1"/>
        <end position="23"/>
    </location>
</feature>
<accession>A0A1Y2ALF8</accession>
<proteinExistence type="predicted"/>
<evidence type="ECO:0000313" key="3">
    <source>
        <dbReference type="Proteomes" id="UP000193986"/>
    </source>
</evidence>
<feature type="compositionally biased region" description="Polar residues" evidence="1">
    <location>
        <begin position="9"/>
        <end position="23"/>
    </location>
</feature>
<keyword evidence="3" id="KW-1185">Reference proteome</keyword>
<comment type="caution">
    <text evidence="2">The sequence shown here is derived from an EMBL/GenBank/DDBJ whole genome shotgun (WGS) entry which is preliminary data.</text>
</comment>
<protein>
    <submittedName>
        <fullName evidence="2">Uncharacterized protein</fullName>
    </submittedName>
</protein>
<reference evidence="2 3" key="1">
    <citation type="submission" date="2016-07" db="EMBL/GenBank/DDBJ databases">
        <title>Pervasive Adenine N6-methylation of Active Genes in Fungi.</title>
        <authorList>
            <consortium name="DOE Joint Genome Institute"/>
            <person name="Mondo S.J."/>
            <person name="Dannebaum R.O."/>
            <person name="Kuo R.C."/>
            <person name="Labutti K."/>
            <person name="Haridas S."/>
            <person name="Kuo A."/>
            <person name="Salamov A."/>
            <person name="Ahrendt S.R."/>
            <person name="Lipzen A."/>
            <person name="Sullivan W."/>
            <person name="Andreopoulos W.B."/>
            <person name="Clum A."/>
            <person name="Lindquist E."/>
            <person name="Daum C."/>
            <person name="Ramamoorthy G.K."/>
            <person name="Gryganskyi A."/>
            <person name="Culley D."/>
            <person name="Magnuson J.K."/>
            <person name="James T.Y."/>
            <person name="O'Malley M.A."/>
            <person name="Stajich J.E."/>
            <person name="Spatafora J.W."/>
            <person name="Visel A."/>
            <person name="Grigoriev I.V."/>
        </authorList>
    </citation>
    <scope>NUCLEOTIDE SEQUENCE [LARGE SCALE GENOMIC DNA]</scope>
    <source>
        <strain evidence="2 3">68-887.2</strain>
    </source>
</reference>
<gene>
    <name evidence="2" type="ORF">BCR39DRAFT_363445</name>
</gene>
<dbReference type="EMBL" id="MCFC01000083">
    <property type="protein sequence ID" value="ORY23110.1"/>
    <property type="molecule type" value="Genomic_DNA"/>
</dbReference>
<dbReference type="InParanoid" id="A0A1Y2ALF8"/>
<dbReference type="AlphaFoldDB" id="A0A1Y2ALF8"/>
<evidence type="ECO:0000313" key="2">
    <source>
        <dbReference type="EMBL" id="ORY23110.1"/>
    </source>
</evidence>
<sequence>MDQPLRGVTQGTSPSTSLASTQSPSFYKGAPEYSPSLLLFLRQLHEAHIKAVEWGSGLNIALGVPDLTTNHLFIVRFSQYQKAQELALLCGLTDCVPKYNEFDQLGRLAQWYTIPDHPLIIGHAPLLLLHDEHVPIDMERTIYQPDYSFWRPEIVEAIRSYINLACLFSKNGARIGAVHRWISGFVLYIICGVKYIPKCDIEGEVCNDPLWQAEGLRCLERLQWAENEAWLYGTLRRLVLGEFDYNDFNCEWWKAVGAR</sequence>
<organism evidence="2 3">
    <name type="scientific">Naematelia encephala</name>
    <dbReference type="NCBI Taxonomy" id="71784"/>
    <lineage>
        <taxon>Eukaryota</taxon>
        <taxon>Fungi</taxon>
        <taxon>Dikarya</taxon>
        <taxon>Basidiomycota</taxon>
        <taxon>Agaricomycotina</taxon>
        <taxon>Tremellomycetes</taxon>
        <taxon>Tremellales</taxon>
        <taxon>Naemateliaceae</taxon>
        <taxon>Naematelia</taxon>
    </lineage>
</organism>
<evidence type="ECO:0000256" key="1">
    <source>
        <dbReference type="SAM" id="MobiDB-lite"/>
    </source>
</evidence>
<dbReference type="OrthoDB" id="10607127at2759"/>